<dbReference type="InterPro" id="IPR036390">
    <property type="entry name" value="WH_DNA-bd_sf"/>
</dbReference>
<dbReference type="Proteomes" id="UP001501624">
    <property type="component" value="Unassembled WGS sequence"/>
</dbReference>
<sequence length="161" mass="18336">MATRADRNATDPDLGVLAGRLLFAVQRELFSRLAALGFGDLKHRHGAVLAYLDEEGVRATELSRRSGQYKQNIGTLVDELEVLGYVERRPDPSDRRAKLVYPTERGLVRMRAADEIMADIQRRHARRLGREHYRQFKAMLTDITEHQRAHLRSLGEDEGSA</sequence>
<keyword evidence="3" id="KW-0804">Transcription</keyword>
<evidence type="ECO:0000259" key="4">
    <source>
        <dbReference type="PROSITE" id="PS50995"/>
    </source>
</evidence>
<dbReference type="PANTHER" id="PTHR33164:SF99">
    <property type="entry name" value="MARR FAMILY REGULATORY PROTEIN"/>
    <property type="match status" value="1"/>
</dbReference>
<dbReference type="Gene3D" id="1.10.10.10">
    <property type="entry name" value="Winged helix-like DNA-binding domain superfamily/Winged helix DNA-binding domain"/>
    <property type="match status" value="1"/>
</dbReference>
<dbReference type="EMBL" id="BAABCM010000001">
    <property type="protein sequence ID" value="GAA3800942.1"/>
    <property type="molecule type" value="Genomic_DNA"/>
</dbReference>
<dbReference type="Pfam" id="PF12802">
    <property type="entry name" value="MarR_2"/>
    <property type="match status" value="1"/>
</dbReference>
<evidence type="ECO:0000256" key="2">
    <source>
        <dbReference type="ARBA" id="ARBA00023125"/>
    </source>
</evidence>
<comment type="caution">
    <text evidence="5">The sequence shown here is derived from an EMBL/GenBank/DDBJ whole genome shotgun (WGS) entry which is preliminary data.</text>
</comment>
<name>A0ABP7HP76_9PSEU</name>
<dbReference type="SMART" id="SM00347">
    <property type="entry name" value="HTH_MARR"/>
    <property type="match status" value="1"/>
</dbReference>
<dbReference type="PROSITE" id="PS01117">
    <property type="entry name" value="HTH_MARR_1"/>
    <property type="match status" value="1"/>
</dbReference>
<proteinExistence type="predicted"/>
<dbReference type="InterPro" id="IPR036388">
    <property type="entry name" value="WH-like_DNA-bd_sf"/>
</dbReference>
<accession>A0ABP7HP76</accession>
<evidence type="ECO:0000256" key="1">
    <source>
        <dbReference type="ARBA" id="ARBA00023015"/>
    </source>
</evidence>
<dbReference type="InterPro" id="IPR039422">
    <property type="entry name" value="MarR/SlyA-like"/>
</dbReference>
<reference evidence="6" key="1">
    <citation type="journal article" date="2019" name="Int. J. Syst. Evol. Microbiol.">
        <title>The Global Catalogue of Microorganisms (GCM) 10K type strain sequencing project: providing services to taxonomists for standard genome sequencing and annotation.</title>
        <authorList>
            <consortium name="The Broad Institute Genomics Platform"/>
            <consortium name="The Broad Institute Genome Sequencing Center for Infectious Disease"/>
            <person name="Wu L."/>
            <person name="Ma J."/>
        </authorList>
    </citation>
    <scope>NUCLEOTIDE SEQUENCE [LARGE SCALE GENOMIC DNA]</scope>
    <source>
        <strain evidence="6">JCM 17017</strain>
    </source>
</reference>
<keyword evidence="1" id="KW-0805">Transcription regulation</keyword>
<evidence type="ECO:0000256" key="3">
    <source>
        <dbReference type="ARBA" id="ARBA00023163"/>
    </source>
</evidence>
<dbReference type="PANTHER" id="PTHR33164">
    <property type="entry name" value="TRANSCRIPTIONAL REGULATOR, MARR FAMILY"/>
    <property type="match status" value="1"/>
</dbReference>
<feature type="domain" description="HTH marR-type" evidence="4">
    <location>
        <begin position="11"/>
        <end position="145"/>
    </location>
</feature>
<evidence type="ECO:0000313" key="6">
    <source>
        <dbReference type="Proteomes" id="UP001501624"/>
    </source>
</evidence>
<keyword evidence="6" id="KW-1185">Reference proteome</keyword>
<protein>
    <submittedName>
        <fullName evidence="5">MarR family transcriptional regulator</fullName>
    </submittedName>
</protein>
<keyword evidence="2" id="KW-0238">DNA-binding</keyword>
<dbReference type="PROSITE" id="PS50995">
    <property type="entry name" value="HTH_MARR_2"/>
    <property type="match status" value="1"/>
</dbReference>
<evidence type="ECO:0000313" key="5">
    <source>
        <dbReference type="EMBL" id="GAA3800942.1"/>
    </source>
</evidence>
<dbReference type="InterPro" id="IPR023187">
    <property type="entry name" value="Tscrpt_reg_MarR-type_CS"/>
</dbReference>
<organism evidence="5 6">
    <name type="scientific">Amycolatopsis tucumanensis</name>
    <dbReference type="NCBI Taxonomy" id="401106"/>
    <lineage>
        <taxon>Bacteria</taxon>
        <taxon>Bacillati</taxon>
        <taxon>Actinomycetota</taxon>
        <taxon>Actinomycetes</taxon>
        <taxon>Pseudonocardiales</taxon>
        <taxon>Pseudonocardiaceae</taxon>
        <taxon>Amycolatopsis</taxon>
    </lineage>
</organism>
<dbReference type="SUPFAM" id="SSF46785">
    <property type="entry name" value="Winged helix' DNA-binding domain"/>
    <property type="match status" value="1"/>
</dbReference>
<dbReference type="InterPro" id="IPR000835">
    <property type="entry name" value="HTH_MarR-typ"/>
</dbReference>
<dbReference type="RefSeq" id="WP_020419059.1">
    <property type="nucleotide sequence ID" value="NZ_BAABCM010000001.1"/>
</dbReference>
<gene>
    <name evidence="5" type="ORF">GCM10022380_18030</name>
</gene>